<sequence length="29" mass="3036">MQFSVGLTSIGGFNRKTTGKNAGFLKGFA</sequence>
<name>A0A097ESK2_9LEPT</name>
<evidence type="ECO:0000313" key="2">
    <source>
        <dbReference type="Proteomes" id="UP000035800"/>
    </source>
</evidence>
<reference evidence="1 2" key="1">
    <citation type="journal article" date="2012" name="Gene">
        <title>Sequence of Leptospira santarosai serovar Shermani genome and prediction of virulence-associated genes.</title>
        <authorList>
            <person name="Chou L.F."/>
            <person name="Chen Y.T."/>
            <person name="Lu C.W."/>
            <person name="Ko Y.C."/>
            <person name="Tang C.Y."/>
            <person name="Pan M.J."/>
            <person name="Tian Y.C."/>
            <person name="Chiu C.H."/>
            <person name="Hung C.C."/>
            <person name="Yang C.W."/>
        </authorList>
    </citation>
    <scope>NUCLEOTIDE SEQUENCE [LARGE SCALE GENOMIC DNA]</scope>
    <source>
        <strain evidence="1">LT 821</strain>
    </source>
</reference>
<proteinExistence type="predicted"/>
<dbReference type="AlphaFoldDB" id="A0A097ESK2"/>
<evidence type="ECO:0000313" key="1">
    <source>
        <dbReference type="EMBL" id="AIT10911.1"/>
    </source>
</evidence>
<dbReference type="KEGG" id="lst:LSS_21745"/>
<protein>
    <submittedName>
        <fullName evidence="1">Uncharacterized protein</fullName>
    </submittedName>
</protein>
<accession>A0A097ESK2</accession>
<gene>
    <name evidence="1" type="ORF">LSS_21745</name>
</gene>
<dbReference type="Proteomes" id="UP000035800">
    <property type="component" value="Chromosome I"/>
</dbReference>
<organism evidence="1 2">
    <name type="scientific">Leptospira santarosai serovar Shermani str. LT 821</name>
    <dbReference type="NCBI Taxonomy" id="758847"/>
    <lineage>
        <taxon>Bacteria</taxon>
        <taxon>Pseudomonadati</taxon>
        <taxon>Spirochaetota</taxon>
        <taxon>Spirochaetia</taxon>
        <taxon>Leptospirales</taxon>
        <taxon>Leptospiraceae</taxon>
        <taxon>Leptospira</taxon>
    </lineage>
</organism>
<reference evidence="1 2" key="2">
    <citation type="journal article" date="2014" name="Emerg. Microbes Infect.">
        <title>Potential impact on kidney infection: a whole-genome analysis of Leptospira santarosai serovar Shermani.</title>
        <authorList>
            <person name="Chou L.F."/>
            <person name="Chen T.W."/>
            <person name="Ko Y.C."/>
            <person name="Pan M.J."/>
            <person name="Tian Y.C."/>
            <person name="Chiu C.H."/>
            <person name="Tang P."/>
            <person name="Hung C.C."/>
            <person name="Yang C.W."/>
        </authorList>
    </citation>
    <scope>NUCLEOTIDE SEQUENCE</scope>
    <source>
        <strain evidence="1 2">LT 821</strain>
    </source>
</reference>
<dbReference type="EMBL" id="CP006694">
    <property type="protein sequence ID" value="AIT10911.1"/>
    <property type="molecule type" value="Genomic_DNA"/>
</dbReference>